<proteinExistence type="predicted"/>
<reference evidence="1 2" key="1">
    <citation type="submission" date="2014-03" db="EMBL/GenBank/DDBJ databases">
        <title>Genome sequence of Bordetella bronchiseptica.</title>
        <authorList>
            <person name="Harvill E."/>
            <person name="Goodfield L.L."/>
            <person name="Ivanov Y.V."/>
            <person name="Meyer J.A."/>
            <person name="Muse S.J."/>
            <person name="Jacobs N."/>
            <person name="Bendor L."/>
            <person name="Smallridge W.E."/>
            <person name="Brinkac L.M."/>
            <person name="Sanka R."/>
            <person name="Kim M."/>
            <person name="Losada L."/>
        </authorList>
    </citation>
    <scope>NUCLEOTIDE SEQUENCE [LARGE SCALE GENOMIC DNA]</scope>
    <source>
        <strain evidence="1 2">00-P-2796</strain>
    </source>
</reference>
<evidence type="ECO:0000313" key="1">
    <source>
        <dbReference type="EMBL" id="KCV31168.1"/>
    </source>
</evidence>
<name>A0ABR4R871_BORBO</name>
<keyword evidence="2" id="KW-1185">Reference proteome</keyword>
<evidence type="ECO:0000313" key="2">
    <source>
        <dbReference type="Proteomes" id="UP000025756"/>
    </source>
</evidence>
<dbReference type="Proteomes" id="UP000025756">
    <property type="component" value="Unassembled WGS sequence"/>
</dbReference>
<accession>A0ABR4R871</accession>
<gene>
    <name evidence="1" type="ORF">L490_1442</name>
</gene>
<comment type="caution">
    <text evidence="1">The sequence shown here is derived from an EMBL/GenBank/DDBJ whole genome shotgun (WGS) entry which is preliminary data.</text>
</comment>
<sequence length="51" mass="6067">MTRRVAEIYAARLAGLRGVRLYVYKCPHCKKWHHTKKQPWNNPIDDFEVVA</sequence>
<dbReference type="EMBL" id="JGWH01000173">
    <property type="protein sequence ID" value="KCV31168.1"/>
    <property type="molecule type" value="Genomic_DNA"/>
</dbReference>
<organism evidence="1 2">
    <name type="scientific">Bordetella bronchiseptica 00-P-2796</name>
    <dbReference type="NCBI Taxonomy" id="1331199"/>
    <lineage>
        <taxon>Bacteria</taxon>
        <taxon>Pseudomonadati</taxon>
        <taxon>Pseudomonadota</taxon>
        <taxon>Betaproteobacteria</taxon>
        <taxon>Burkholderiales</taxon>
        <taxon>Alcaligenaceae</taxon>
        <taxon>Bordetella</taxon>
    </lineage>
</organism>
<protein>
    <submittedName>
        <fullName evidence="1">N-acetyltransferase YedL</fullName>
    </submittedName>
</protein>